<dbReference type="Proteomes" id="UP000464178">
    <property type="component" value="Chromosome"/>
</dbReference>
<sequence length="161" mass="17512">MIDARVRVPVIVFLVLTLPSAGCHSEPEFAEVEGVVTLNGKPLSNVEVVFLPDPELGTSGPRAASYTDEHGRYRLRCERPEKTGTVIGSHRVCIYDITAIPDPPDLASEDSHSALSTAPVGPPRKSRVPLEYGDVSRTPLRNVTIDSGKQLFNVDLQSHSR</sequence>
<dbReference type="AlphaFoldDB" id="A0A6P2DLZ8"/>
<dbReference type="RefSeq" id="WP_162672852.1">
    <property type="nucleotide sequence ID" value="NZ_LR593886.1"/>
</dbReference>
<proteinExistence type="predicted"/>
<evidence type="ECO:0000313" key="2">
    <source>
        <dbReference type="EMBL" id="VTS02831.1"/>
    </source>
</evidence>
<evidence type="ECO:0000313" key="3">
    <source>
        <dbReference type="Proteomes" id="UP000464178"/>
    </source>
</evidence>
<evidence type="ECO:0000256" key="1">
    <source>
        <dbReference type="SAM" id="MobiDB-lite"/>
    </source>
</evidence>
<protein>
    <recommendedName>
        <fullName evidence="4">Carboxypeptidase regulatory-like domain-containing protein</fullName>
    </recommendedName>
</protein>
<feature type="region of interest" description="Disordered" evidence="1">
    <location>
        <begin position="105"/>
        <end position="130"/>
    </location>
</feature>
<keyword evidence="3" id="KW-1185">Reference proteome</keyword>
<accession>A0A6P2DLZ8</accession>
<dbReference type="KEGG" id="gms:SOIL9_73850"/>
<reference evidence="2 3" key="1">
    <citation type="submission" date="2019-05" db="EMBL/GenBank/DDBJ databases">
        <authorList>
            <consortium name="Science for Life Laboratories"/>
        </authorList>
    </citation>
    <scope>NUCLEOTIDE SEQUENCE [LARGE SCALE GENOMIC DNA]</scope>
    <source>
        <strain evidence="2">Soil9</strain>
    </source>
</reference>
<evidence type="ECO:0008006" key="4">
    <source>
        <dbReference type="Google" id="ProtNLM"/>
    </source>
</evidence>
<dbReference type="EMBL" id="LR593886">
    <property type="protein sequence ID" value="VTS02831.1"/>
    <property type="molecule type" value="Genomic_DNA"/>
</dbReference>
<name>A0A6P2DLZ8_9BACT</name>
<gene>
    <name evidence="2" type="ORF">SOIL9_73850</name>
</gene>
<organism evidence="2 3">
    <name type="scientific">Gemmata massiliana</name>
    <dbReference type="NCBI Taxonomy" id="1210884"/>
    <lineage>
        <taxon>Bacteria</taxon>
        <taxon>Pseudomonadati</taxon>
        <taxon>Planctomycetota</taxon>
        <taxon>Planctomycetia</taxon>
        <taxon>Gemmatales</taxon>
        <taxon>Gemmataceae</taxon>
        <taxon>Gemmata</taxon>
    </lineage>
</organism>